<proteinExistence type="predicted"/>
<evidence type="ECO:0000313" key="2">
    <source>
        <dbReference type="Proteomes" id="UP001056120"/>
    </source>
</evidence>
<dbReference type="Proteomes" id="UP001056120">
    <property type="component" value="Linkage Group LG26"/>
</dbReference>
<reference evidence="1 2" key="2">
    <citation type="journal article" date="2022" name="Mol. Ecol. Resour.">
        <title>The genomes of chicory, endive, great burdock and yacon provide insights into Asteraceae paleo-polyploidization history and plant inulin production.</title>
        <authorList>
            <person name="Fan W."/>
            <person name="Wang S."/>
            <person name="Wang H."/>
            <person name="Wang A."/>
            <person name="Jiang F."/>
            <person name="Liu H."/>
            <person name="Zhao H."/>
            <person name="Xu D."/>
            <person name="Zhang Y."/>
        </authorList>
    </citation>
    <scope>NUCLEOTIDE SEQUENCE [LARGE SCALE GENOMIC DNA]</scope>
    <source>
        <strain evidence="2">cv. Yunnan</strain>
        <tissue evidence="1">Leaves</tissue>
    </source>
</reference>
<keyword evidence="2" id="KW-1185">Reference proteome</keyword>
<gene>
    <name evidence="1" type="ORF">L1987_77164</name>
</gene>
<comment type="caution">
    <text evidence="1">The sequence shown here is derived from an EMBL/GenBank/DDBJ whole genome shotgun (WGS) entry which is preliminary data.</text>
</comment>
<organism evidence="1 2">
    <name type="scientific">Smallanthus sonchifolius</name>
    <dbReference type="NCBI Taxonomy" id="185202"/>
    <lineage>
        <taxon>Eukaryota</taxon>
        <taxon>Viridiplantae</taxon>
        <taxon>Streptophyta</taxon>
        <taxon>Embryophyta</taxon>
        <taxon>Tracheophyta</taxon>
        <taxon>Spermatophyta</taxon>
        <taxon>Magnoliopsida</taxon>
        <taxon>eudicotyledons</taxon>
        <taxon>Gunneridae</taxon>
        <taxon>Pentapetalae</taxon>
        <taxon>asterids</taxon>
        <taxon>campanulids</taxon>
        <taxon>Asterales</taxon>
        <taxon>Asteraceae</taxon>
        <taxon>Asteroideae</taxon>
        <taxon>Heliantheae alliance</taxon>
        <taxon>Millerieae</taxon>
        <taxon>Smallanthus</taxon>
    </lineage>
</organism>
<protein>
    <submittedName>
        <fullName evidence="1">Uncharacterized protein</fullName>
    </submittedName>
</protein>
<reference evidence="2" key="1">
    <citation type="journal article" date="2022" name="Mol. Ecol. Resour.">
        <title>The genomes of chicory, endive, great burdock and yacon provide insights into Asteraceae palaeo-polyploidization history and plant inulin production.</title>
        <authorList>
            <person name="Fan W."/>
            <person name="Wang S."/>
            <person name="Wang H."/>
            <person name="Wang A."/>
            <person name="Jiang F."/>
            <person name="Liu H."/>
            <person name="Zhao H."/>
            <person name="Xu D."/>
            <person name="Zhang Y."/>
        </authorList>
    </citation>
    <scope>NUCLEOTIDE SEQUENCE [LARGE SCALE GENOMIC DNA]</scope>
    <source>
        <strain evidence="2">cv. Yunnan</strain>
    </source>
</reference>
<sequence length="407" mass="45188">MTARRKPIPNPTHSSKLVIENSLFSDAVVCNKSSTLSHFIKNSPHKPRFPSKLEFEKVENWPPEGIVPVKVLYATLNFDKKCSFTKEQDGTSLHDLNTVDGRGGEIIEPMVDRDAVTDGSLDNEDDSGAVVSFKYFFRECMHESYQNSLPLHNVGVEGGHSSLDTSGSSRDSYNILSANDISPIETARARFLDFIVDTFIGSHVVEVADSETDMSQSAEEKTSKRKTGDIQYDGDPQFALPLMYVANMYETLVNEVNMRLASLDGMREKTIGVALEAAGGLYRKLANKFPRKDIVVAGNLVEARAHFGDSHQDVLCRGVFVCCFGLSVIWRKALFNVAKVSCGIKRLTKEVARGIHEMKKRFLENGTGFSIEEDGNVEFDPEAESMEPNDFESVFKESDLSSVLINC</sequence>
<accession>A0ACB8Z8T7</accession>
<dbReference type="EMBL" id="CM042043">
    <property type="protein sequence ID" value="KAI3694202.1"/>
    <property type="molecule type" value="Genomic_DNA"/>
</dbReference>
<evidence type="ECO:0000313" key="1">
    <source>
        <dbReference type="EMBL" id="KAI3694202.1"/>
    </source>
</evidence>
<name>A0ACB8Z8T7_9ASTR</name>